<dbReference type="EMBL" id="JAFFJS010000001">
    <property type="protein sequence ID" value="MBM9432156.1"/>
    <property type="molecule type" value="Genomic_DNA"/>
</dbReference>
<sequence>MERVVVHVWSELADPRSLEGILNLVSAVSGRNVAVEHHAFIAPAPEPVQAGDPETHPSTRSAQELIYAAKEQGATPEEAAERGFAMAVRLHEASRDGIDLADLDSLVTIGARAGLDPDALRSGLAEGRWAEPVRVDEADADRLRLRQAPYFIIAGMYSLEGPSTPSDIAKILDTARDTLRERMAAAEAEARELFGWQG</sequence>
<name>A0ABS2TBY9_9ACTO</name>
<evidence type="ECO:0000313" key="2">
    <source>
        <dbReference type="Proteomes" id="UP000705983"/>
    </source>
</evidence>
<proteinExistence type="predicted"/>
<dbReference type="SUPFAM" id="SSF52833">
    <property type="entry name" value="Thioredoxin-like"/>
    <property type="match status" value="1"/>
</dbReference>
<accession>A0ABS2TBY9</accession>
<reference evidence="2" key="1">
    <citation type="submission" date="2021-02" db="EMBL/GenBank/DDBJ databases">
        <title>Leucobacter sp. CX169.</title>
        <authorList>
            <person name="Cheng Y."/>
        </authorList>
    </citation>
    <scope>NUCLEOTIDE SEQUENCE [LARGE SCALE GENOMIC DNA]</scope>
    <source>
        <strain evidence="2">JY899</strain>
    </source>
</reference>
<dbReference type="Proteomes" id="UP000705983">
    <property type="component" value="Unassembled WGS sequence"/>
</dbReference>
<evidence type="ECO:0000313" key="1">
    <source>
        <dbReference type="EMBL" id="MBM9432156.1"/>
    </source>
</evidence>
<dbReference type="Gene3D" id="3.40.30.10">
    <property type="entry name" value="Glutaredoxin"/>
    <property type="match status" value="1"/>
</dbReference>
<organism evidence="1 2">
    <name type="scientific">Flaviflexus equikiangi</name>
    <dbReference type="NCBI Taxonomy" id="2758573"/>
    <lineage>
        <taxon>Bacteria</taxon>
        <taxon>Bacillati</taxon>
        <taxon>Actinomycetota</taxon>
        <taxon>Actinomycetes</taxon>
        <taxon>Actinomycetales</taxon>
        <taxon>Actinomycetaceae</taxon>
        <taxon>Flaviflexus</taxon>
    </lineage>
</organism>
<keyword evidence="2" id="KW-1185">Reference proteome</keyword>
<dbReference type="RefSeq" id="WP_187995814.1">
    <property type="nucleotide sequence ID" value="NZ_JACEXG010000001.1"/>
</dbReference>
<comment type="caution">
    <text evidence="1">The sequence shown here is derived from an EMBL/GenBank/DDBJ whole genome shotgun (WGS) entry which is preliminary data.</text>
</comment>
<dbReference type="InterPro" id="IPR036249">
    <property type="entry name" value="Thioredoxin-like_sf"/>
</dbReference>
<protein>
    <submittedName>
        <fullName evidence="1">DsbA family protein</fullName>
    </submittedName>
</protein>
<gene>
    <name evidence="1" type="ORF">JVW63_00295</name>
</gene>